<gene>
    <name evidence="2" type="ORF">BpHYR1_028288</name>
</gene>
<dbReference type="EMBL" id="REGN01003915">
    <property type="protein sequence ID" value="RNA20140.1"/>
    <property type="molecule type" value="Genomic_DNA"/>
</dbReference>
<evidence type="ECO:0000313" key="2">
    <source>
        <dbReference type="EMBL" id="RNA20140.1"/>
    </source>
</evidence>
<keyword evidence="1" id="KW-0812">Transmembrane</keyword>
<feature type="transmembrane region" description="Helical" evidence="1">
    <location>
        <begin position="20"/>
        <end position="38"/>
    </location>
</feature>
<comment type="caution">
    <text evidence="2">The sequence shown here is derived from an EMBL/GenBank/DDBJ whole genome shotgun (WGS) entry which is preliminary data.</text>
</comment>
<keyword evidence="1" id="KW-1133">Transmembrane helix</keyword>
<protein>
    <submittedName>
        <fullName evidence="2">Uncharacterized protein</fullName>
    </submittedName>
</protein>
<keyword evidence="1" id="KW-0472">Membrane</keyword>
<dbReference type="Proteomes" id="UP000276133">
    <property type="component" value="Unassembled WGS sequence"/>
</dbReference>
<reference evidence="2 3" key="1">
    <citation type="journal article" date="2018" name="Sci. Rep.">
        <title>Genomic signatures of local adaptation to the degree of environmental predictability in rotifers.</title>
        <authorList>
            <person name="Franch-Gras L."/>
            <person name="Hahn C."/>
            <person name="Garcia-Roger E.M."/>
            <person name="Carmona M.J."/>
            <person name="Serra M."/>
            <person name="Gomez A."/>
        </authorList>
    </citation>
    <scope>NUCLEOTIDE SEQUENCE [LARGE SCALE GENOMIC DNA]</scope>
    <source>
        <strain evidence="2">HYR1</strain>
    </source>
</reference>
<dbReference type="AlphaFoldDB" id="A0A3M7R9F3"/>
<keyword evidence="3" id="KW-1185">Reference proteome</keyword>
<organism evidence="2 3">
    <name type="scientific">Brachionus plicatilis</name>
    <name type="common">Marine rotifer</name>
    <name type="synonym">Brachionus muelleri</name>
    <dbReference type="NCBI Taxonomy" id="10195"/>
    <lineage>
        <taxon>Eukaryota</taxon>
        <taxon>Metazoa</taxon>
        <taxon>Spiralia</taxon>
        <taxon>Gnathifera</taxon>
        <taxon>Rotifera</taxon>
        <taxon>Eurotatoria</taxon>
        <taxon>Monogononta</taxon>
        <taxon>Pseudotrocha</taxon>
        <taxon>Ploima</taxon>
        <taxon>Brachionidae</taxon>
        <taxon>Brachionus</taxon>
    </lineage>
</organism>
<evidence type="ECO:0000256" key="1">
    <source>
        <dbReference type="SAM" id="Phobius"/>
    </source>
</evidence>
<name>A0A3M7R9F3_BRAPC</name>
<proteinExistence type="predicted"/>
<sequence>MFSIMLHHKLRHVFGSCTKVHLAHAIILLTLSHALIALDDFRKYNMLHQLSKSANDVQNLIVCKIRRVKQRANENERFEKVIKSHSLKFSSFINEISLTHLIEDFVFKTKIWSSARQHFAYFATSFNSSHLNFMKIKIEKLCYFYLLDVSSVYCLSAPCSLN</sequence>
<accession>A0A3M7R9F3</accession>
<evidence type="ECO:0000313" key="3">
    <source>
        <dbReference type="Proteomes" id="UP000276133"/>
    </source>
</evidence>